<dbReference type="GO" id="GO:0006412">
    <property type="term" value="P:translation"/>
    <property type="evidence" value="ECO:0007669"/>
    <property type="project" value="InterPro"/>
</dbReference>
<dbReference type="EMBL" id="AM422018">
    <property type="protein sequence ID" value="CAM11903.1"/>
    <property type="molecule type" value="Genomic_DNA"/>
</dbReference>
<evidence type="ECO:0000256" key="3">
    <source>
        <dbReference type="ARBA" id="ARBA00022980"/>
    </source>
</evidence>
<proteinExistence type="inferred from homology"/>
<dbReference type="InterPro" id="IPR005996">
    <property type="entry name" value="Ribosomal_uL30_bac-type"/>
</dbReference>
<evidence type="ECO:0000256" key="1">
    <source>
        <dbReference type="ARBA" id="ARBA00007594"/>
    </source>
</evidence>
<dbReference type="AlphaFoldDB" id="B1VAD0"/>
<reference evidence="7 8" key="1">
    <citation type="journal article" date="2008" name="J. Bacteriol.">
        <title>Comparative genome analysis of 'Candidatus Phytoplasma australiense' (subgroup tuf-Australia I; rp-A) and 'Ca. Phytoplasma asteris' strains OY-M and AY-WB.</title>
        <authorList>
            <person name="Tran-Nguyen L.T."/>
            <person name="Kube M."/>
            <person name="Schneider B."/>
            <person name="Reinhardt R."/>
            <person name="Gibb K.S."/>
        </authorList>
    </citation>
    <scope>NUCLEOTIDE SEQUENCE [LARGE SCALE GENOMIC DNA]</scope>
</reference>
<dbReference type="SUPFAM" id="SSF55129">
    <property type="entry name" value="Ribosomal protein L30p/L7e"/>
    <property type="match status" value="1"/>
</dbReference>
<dbReference type="HAMAP" id="MF_01371_B">
    <property type="entry name" value="Ribosomal_uL30_B"/>
    <property type="match status" value="1"/>
</dbReference>
<dbReference type="GO" id="GO:0003735">
    <property type="term" value="F:structural constituent of ribosome"/>
    <property type="evidence" value="ECO:0007669"/>
    <property type="project" value="InterPro"/>
</dbReference>
<keyword evidence="3 7" id="KW-0689">Ribosomal protein</keyword>
<dbReference type="CDD" id="cd01658">
    <property type="entry name" value="Ribosomal_L30"/>
    <property type="match status" value="1"/>
</dbReference>
<dbReference type="InterPro" id="IPR016082">
    <property type="entry name" value="Ribosomal_uL30_ferredoxin-like"/>
</dbReference>
<dbReference type="Pfam" id="PF00327">
    <property type="entry name" value="Ribosomal_L30"/>
    <property type="match status" value="1"/>
</dbReference>
<dbReference type="eggNOG" id="COG1841">
    <property type="taxonomic scope" value="Bacteria"/>
</dbReference>
<dbReference type="Gene3D" id="3.30.1390.20">
    <property type="entry name" value="Ribosomal protein L30, ferredoxin-like fold domain"/>
    <property type="match status" value="1"/>
</dbReference>
<keyword evidence="4" id="KW-0687">Ribonucleoprotein</keyword>
<dbReference type="NCBIfam" id="TIGR01308">
    <property type="entry name" value="rpmD_bact"/>
    <property type="match status" value="1"/>
</dbReference>
<feature type="domain" description="Large ribosomal subunit protein uL30-like ferredoxin-like fold" evidence="6">
    <location>
        <begin position="3"/>
        <end position="53"/>
    </location>
</feature>
<dbReference type="Proteomes" id="UP000008323">
    <property type="component" value="Chromosome"/>
</dbReference>
<sequence length="65" mass="7318">MKLKITLIKSLISCRQNQIRTAYSLGLKKINNQVIKDDVPAIHGMIKTISHLVVVQKVCDTKEEA</sequence>
<dbReference type="STRING" id="59748.PA0569"/>
<evidence type="ECO:0000256" key="4">
    <source>
        <dbReference type="ARBA" id="ARBA00023274"/>
    </source>
</evidence>
<dbReference type="KEGG" id="pal:PA0569"/>
<protein>
    <recommendedName>
        <fullName evidence="5">50S ribosomal protein L30</fullName>
    </recommendedName>
</protein>
<comment type="subunit">
    <text evidence="2">Part of the 50S ribosomal subunit.</text>
</comment>
<evidence type="ECO:0000256" key="5">
    <source>
        <dbReference type="ARBA" id="ARBA00035492"/>
    </source>
</evidence>
<accession>B1VAD0</accession>
<comment type="similarity">
    <text evidence="1">Belongs to the universal ribosomal protein uL30 family.</text>
</comment>
<dbReference type="PANTHER" id="PTHR15892">
    <property type="entry name" value="MITOCHONDRIAL RIBOSOMAL PROTEIN L30"/>
    <property type="match status" value="1"/>
</dbReference>
<dbReference type="PIRSF" id="PIRSF002211">
    <property type="entry name" value="Ribosomal_L30_bac-type"/>
    <property type="match status" value="1"/>
</dbReference>
<dbReference type="InterPro" id="IPR036919">
    <property type="entry name" value="Ribo_uL30_ferredoxin-like_sf"/>
</dbReference>
<dbReference type="PANTHER" id="PTHR15892:SF2">
    <property type="entry name" value="LARGE RIBOSOMAL SUBUNIT PROTEIN UL30M"/>
    <property type="match status" value="1"/>
</dbReference>
<name>B1VAD0_PHYAS</name>
<evidence type="ECO:0000256" key="2">
    <source>
        <dbReference type="ARBA" id="ARBA00011838"/>
    </source>
</evidence>
<gene>
    <name evidence="7" type="primary">rpmD</name>
    <name evidence="7" type="ordered locus">PA0569</name>
</gene>
<evidence type="ECO:0000313" key="7">
    <source>
        <dbReference type="EMBL" id="CAM11903.1"/>
    </source>
</evidence>
<dbReference type="GO" id="GO:0022625">
    <property type="term" value="C:cytosolic large ribosomal subunit"/>
    <property type="evidence" value="ECO:0007669"/>
    <property type="project" value="TreeGrafter"/>
</dbReference>
<evidence type="ECO:0000259" key="6">
    <source>
        <dbReference type="Pfam" id="PF00327"/>
    </source>
</evidence>
<organism evidence="7 8">
    <name type="scientific">Phytoplasma australiense</name>
    <dbReference type="NCBI Taxonomy" id="59748"/>
    <lineage>
        <taxon>Bacteria</taxon>
        <taxon>Bacillati</taxon>
        <taxon>Mycoplasmatota</taxon>
        <taxon>Mollicutes</taxon>
        <taxon>Acholeplasmatales</taxon>
        <taxon>Acholeplasmataceae</taxon>
        <taxon>Candidatus Phytoplasma</taxon>
        <taxon>16SrXII (Stolbur group)</taxon>
    </lineage>
</organism>
<evidence type="ECO:0000313" key="8">
    <source>
        <dbReference type="Proteomes" id="UP000008323"/>
    </source>
</evidence>